<keyword evidence="1" id="KW-1133">Transmembrane helix</keyword>
<keyword evidence="1" id="KW-0812">Transmembrane</keyword>
<protein>
    <submittedName>
        <fullName evidence="2">Uncharacterized protein</fullName>
    </submittedName>
</protein>
<proteinExistence type="predicted"/>
<name>A0AAV1R1K7_9ROSI</name>
<keyword evidence="1" id="KW-0472">Membrane</keyword>
<dbReference type="EMBL" id="CAWUPB010000858">
    <property type="protein sequence ID" value="CAK7327793.1"/>
    <property type="molecule type" value="Genomic_DNA"/>
</dbReference>
<reference evidence="2 3" key="1">
    <citation type="submission" date="2024-01" db="EMBL/GenBank/DDBJ databases">
        <authorList>
            <person name="Waweru B."/>
        </authorList>
    </citation>
    <scope>NUCLEOTIDE SEQUENCE [LARGE SCALE GENOMIC DNA]</scope>
</reference>
<sequence>MAVEAGGEGVCTFLRLGLRQASRERKGEGNDPRREKSADHRSFIGFVCSMVVLALLWRVLGGEGVLGSASSNNIGWVWEANLMFREYGHRFLH</sequence>
<keyword evidence="3" id="KW-1185">Reference proteome</keyword>
<gene>
    <name evidence="2" type="ORF">DCAF_LOCUS5509</name>
</gene>
<dbReference type="Proteomes" id="UP001314170">
    <property type="component" value="Unassembled WGS sequence"/>
</dbReference>
<evidence type="ECO:0000313" key="2">
    <source>
        <dbReference type="EMBL" id="CAK7327793.1"/>
    </source>
</evidence>
<dbReference type="AlphaFoldDB" id="A0AAV1R1K7"/>
<evidence type="ECO:0000313" key="3">
    <source>
        <dbReference type="Proteomes" id="UP001314170"/>
    </source>
</evidence>
<feature type="transmembrane region" description="Helical" evidence="1">
    <location>
        <begin position="43"/>
        <end position="60"/>
    </location>
</feature>
<evidence type="ECO:0000256" key="1">
    <source>
        <dbReference type="SAM" id="Phobius"/>
    </source>
</evidence>
<organism evidence="2 3">
    <name type="scientific">Dovyalis caffra</name>
    <dbReference type="NCBI Taxonomy" id="77055"/>
    <lineage>
        <taxon>Eukaryota</taxon>
        <taxon>Viridiplantae</taxon>
        <taxon>Streptophyta</taxon>
        <taxon>Embryophyta</taxon>
        <taxon>Tracheophyta</taxon>
        <taxon>Spermatophyta</taxon>
        <taxon>Magnoliopsida</taxon>
        <taxon>eudicotyledons</taxon>
        <taxon>Gunneridae</taxon>
        <taxon>Pentapetalae</taxon>
        <taxon>rosids</taxon>
        <taxon>fabids</taxon>
        <taxon>Malpighiales</taxon>
        <taxon>Salicaceae</taxon>
        <taxon>Flacourtieae</taxon>
        <taxon>Dovyalis</taxon>
    </lineage>
</organism>
<accession>A0AAV1R1K7</accession>
<comment type="caution">
    <text evidence="2">The sequence shown here is derived from an EMBL/GenBank/DDBJ whole genome shotgun (WGS) entry which is preliminary data.</text>
</comment>